<keyword evidence="2" id="KW-0472">Membrane</keyword>
<dbReference type="Proteomes" id="UP000664521">
    <property type="component" value="Unassembled WGS sequence"/>
</dbReference>
<feature type="transmembrane region" description="Helical" evidence="2">
    <location>
        <begin position="64"/>
        <end position="83"/>
    </location>
</feature>
<evidence type="ECO:0000256" key="2">
    <source>
        <dbReference type="SAM" id="Phobius"/>
    </source>
</evidence>
<organism evidence="3 4">
    <name type="scientific">Heterodermia speciosa</name>
    <dbReference type="NCBI Taxonomy" id="116794"/>
    <lineage>
        <taxon>Eukaryota</taxon>
        <taxon>Fungi</taxon>
        <taxon>Dikarya</taxon>
        <taxon>Ascomycota</taxon>
        <taxon>Pezizomycotina</taxon>
        <taxon>Lecanoromycetes</taxon>
        <taxon>OSLEUM clade</taxon>
        <taxon>Lecanoromycetidae</taxon>
        <taxon>Caliciales</taxon>
        <taxon>Physciaceae</taxon>
        <taxon>Heterodermia</taxon>
    </lineage>
</organism>
<evidence type="ECO:0000313" key="3">
    <source>
        <dbReference type="EMBL" id="CAF9939002.1"/>
    </source>
</evidence>
<gene>
    <name evidence="3" type="ORF">HETSPECPRED_001450</name>
</gene>
<keyword evidence="2" id="KW-1133">Transmembrane helix</keyword>
<dbReference type="OrthoDB" id="3945378at2759"/>
<protein>
    <submittedName>
        <fullName evidence="3">Uncharacterized protein</fullName>
    </submittedName>
</protein>
<keyword evidence="4" id="KW-1185">Reference proteome</keyword>
<feature type="transmembrane region" description="Helical" evidence="2">
    <location>
        <begin position="103"/>
        <end position="122"/>
    </location>
</feature>
<proteinExistence type="predicted"/>
<reference evidence="3" key="1">
    <citation type="submission" date="2021-03" db="EMBL/GenBank/DDBJ databases">
        <authorList>
            <person name="Tagirdzhanova G."/>
        </authorList>
    </citation>
    <scope>NUCLEOTIDE SEQUENCE</scope>
</reference>
<dbReference type="EMBL" id="CAJPDS010000123">
    <property type="protein sequence ID" value="CAF9939002.1"/>
    <property type="molecule type" value="Genomic_DNA"/>
</dbReference>
<accession>A0A8H3PEA2</accession>
<evidence type="ECO:0000256" key="1">
    <source>
        <dbReference type="SAM" id="MobiDB-lite"/>
    </source>
</evidence>
<feature type="compositionally biased region" description="Polar residues" evidence="1">
    <location>
        <begin position="216"/>
        <end position="233"/>
    </location>
</feature>
<comment type="caution">
    <text evidence="3">The sequence shown here is derived from an EMBL/GenBank/DDBJ whole genome shotgun (WGS) entry which is preliminary data.</text>
</comment>
<name>A0A8H3PEA2_9LECA</name>
<feature type="region of interest" description="Disordered" evidence="1">
    <location>
        <begin position="213"/>
        <end position="233"/>
    </location>
</feature>
<keyword evidence="2" id="KW-0812">Transmembrane</keyword>
<evidence type="ECO:0000313" key="4">
    <source>
        <dbReference type="Proteomes" id="UP000664521"/>
    </source>
</evidence>
<sequence>MPDSDQAESTEFNDTSVKKSIGPRLYRSIKWIYMKFREFCALPSRSIGGIRLVTPIDVKNRRLYRIKCAATGLLSCILSILAIELTLKWNKVRGVYSITSTGQYAPLIIGVGGVISVCWSLMRQESKRRRDLKRRQAINQSEDGIELDTLSHTLADALSHAFAQPDIGFFTNGGALSNDSGVEEGEIAPESSDAFQRPHNEVLMSGALDVHPDLEAQTSANRRSVTLRDGTSS</sequence>
<dbReference type="AlphaFoldDB" id="A0A8H3PEA2"/>